<comment type="similarity">
    <text evidence="1">Belongs to the bacterial solute-binding protein 7 family.</text>
</comment>
<dbReference type="Gene3D" id="3.40.190.170">
    <property type="entry name" value="Bacterial extracellular solute-binding protein, family 7"/>
    <property type="match status" value="1"/>
</dbReference>
<dbReference type="CDD" id="cd13603">
    <property type="entry name" value="PBP2_TRAP_Siap_TeaA_like"/>
    <property type="match status" value="1"/>
</dbReference>
<dbReference type="NCBIfam" id="TIGR00787">
    <property type="entry name" value="dctP"/>
    <property type="match status" value="1"/>
</dbReference>
<accession>A0A426FTQ7</accession>
<dbReference type="AlphaFoldDB" id="A0A426FTQ7"/>
<evidence type="ECO:0000256" key="2">
    <source>
        <dbReference type="ARBA" id="ARBA00022448"/>
    </source>
</evidence>
<keyword evidence="2" id="KW-0813">Transport</keyword>
<keyword evidence="3" id="KW-0732">Signal</keyword>
<feature type="compositionally biased region" description="Low complexity" evidence="4">
    <location>
        <begin position="28"/>
        <end position="41"/>
    </location>
</feature>
<dbReference type="OrthoDB" id="9794826at2"/>
<name>A0A426FTQ7_9BURK</name>
<dbReference type="PANTHER" id="PTHR33376:SF7">
    <property type="entry name" value="C4-DICARBOXYLATE-BINDING PROTEIN DCTB"/>
    <property type="match status" value="1"/>
</dbReference>
<dbReference type="EMBL" id="RRUE01000001">
    <property type="protein sequence ID" value="RRN46035.1"/>
    <property type="molecule type" value="Genomic_DNA"/>
</dbReference>
<sequence>MARAPAVAGAPENVRISRPAQEARETHTASATSTASSASRTTVAAEANGGAAAAGAHVVTFKLAMGDAQGGTQWELAKAFRTAFERRTGGRARVTVFPNGQLGSEEDTVNNAALGTLSLSVLAINNLAPFSPSLGVLTLPYVIRSADEARTLVEGDIGHQLVENTVRDAQVRIVGWAFSGFRVLTSSRRPVVSLEDLQGQVIRVPKNRVMIETWRAWGINPSPLAWSETFTALQQRVVDGQDNPYTTVAAMRFDEVQKYITPIHYLFSLEPLIVSEAVFRKQSPEVQQALLDAGREATAHSFRYLQETEHKVRDQLQARGMQIVQPADGERKWIELAQNQVWPKFYDAVGGRERVEATQRALGR</sequence>
<organism evidence="5 6">
    <name type="scientific">Lautropia dentalis</name>
    <dbReference type="NCBI Taxonomy" id="2490857"/>
    <lineage>
        <taxon>Bacteria</taxon>
        <taxon>Pseudomonadati</taxon>
        <taxon>Pseudomonadota</taxon>
        <taxon>Betaproteobacteria</taxon>
        <taxon>Burkholderiales</taxon>
        <taxon>Burkholderiaceae</taxon>
        <taxon>Lautropia</taxon>
    </lineage>
</organism>
<reference evidence="5 6" key="1">
    <citation type="submission" date="2018-11" db="EMBL/GenBank/DDBJ databases">
        <title>Genome sequencing of Lautropia sp. KCOM 2505 (= ChDC F240).</title>
        <authorList>
            <person name="Kook J.-K."/>
            <person name="Park S.-N."/>
            <person name="Lim Y.K."/>
        </authorList>
    </citation>
    <scope>NUCLEOTIDE SEQUENCE [LARGE SCALE GENOMIC DNA]</scope>
    <source>
        <strain evidence="5 6">KCOM 2505</strain>
    </source>
</reference>
<dbReference type="PANTHER" id="PTHR33376">
    <property type="match status" value="1"/>
</dbReference>
<dbReference type="Pfam" id="PF03480">
    <property type="entry name" value="DctP"/>
    <property type="match status" value="1"/>
</dbReference>
<evidence type="ECO:0000256" key="4">
    <source>
        <dbReference type="SAM" id="MobiDB-lite"/>
    </source>
</evidence>
<dbReference type="Proteomes" id="UP000270261">
    <property type="component" value="Unassembled WGS sequence"/>
</dbReference>
<proteinExistence type="inferred from homology"/>
<evidence type="ECO:0000256" key="3">
    <source>
        <dbReference type="ARBA" id="ARBA00022729"/>
    </source>
</evidence>
<dbReference type="InterPro" id="IPR004682">
    <property type="entry name" value="TRAP_DctP"/>
</dbReference>
<evidence type="ECO:0000313" key="5">
    <source>
        <dbReference type="EMBL" id="RRN46035.1"/>
    </source>
</evidence>
<dbReference type="GO" id="GO:0055085">
    <property type="term" value="P:transmembrane transport"/>
    <property type="evidence" value="ECO:0007669"/>
    <property type="project" value="InterPro"/>
</dbReference>
<evidence type="ECO:0000313" key="6">
    <source>
        <dbReference type="Proteomes" id="UP000270261"/>
    </source>
</evidence>
<dbReference type="InterPro" id="IPR018389">
    <property type="entry name" value="DctP_fam"/>
</dbReference>
<dbReference type="InterPro" id="IPR038404">
    <property type="entry name" value="TRAP_DctP_sf"/>
</dbReference>
<dbReference type="PIRSF" id="PIRSF006470">
    <property type="entry name" value="DctB"/>
    <property type="match status" value="1"/>
</dbReference>
<dbReference type="NCBIfam" id="NF037995">
    <property type="entry name" value="TRAP_S1"/>
    <property type="match status" value="1"/>
</dbReference>
<keyword evidence="6" id="KW-1185">Reference proteome</keyword>
<protein>
    <submittedName>
        <fullName evidence="5">TRAP transporter substrate-binding protein</fullName>
    </submittedName>
</protein>
<comment type="caution">
    <text evidence="5">The sequence shown here is derived from an EMBL/GenBank/DDBJ whole genome shotgun (WGS) entry which is preliminary data.</text>
</comment>
<feature type="region of interest" description="Disordered" evidence="4">
    <location>
        <begin position="1"/>
        <end position="41"/>
    </location>
</feature>
<evidence type="ECO:0000256" key="1">
    <source>
        <dbReference type="ARBA" id="ARBA00009023"/>
    </source>
</evidence>
<dbReference type="GO" id="GO:0030288">
    <property type="term" value="C:outer membrane-bounded periplasmic space"/>
    <property type="evidence" value="ECO:0007669"/>
    <property type="project" value="InterPro"/>
</dbReference>
<gene>
    <name evidence="5" type="ORF">EHV23_01805</name>
</gene>